<dbReference type="PANTHER" id="PTHR42711:SF5">
    <property type="entry name" value="ABC TRANSPORTER ATP-BINDING PROTEIN NATA"/>
    <property type="match status" value="1"/>
</dbReference>
<evidence type="ECO:0000256" key="1">
    <source>
        <dbReference type="ARBA" id="ARBA00005417"/>
    </source>
</evidence>
<keyword evidence="3" id="KW-0536">Nodulation</keyword>
<dbReference type="InterPro" id="IPR027417">
    <property type="entry name" value="P-loop_NTPase"/>
</dbReference>
<comment type="similarity">
    <text evidence="1">Belongs to the ABC transporter superfamily.</text>
</comment>
<proteinExistence type="inferred from homology"/>
<dbReference type="PROSITE" id="PS50893">
    <property type="entry name" value="ABC_TRANSPORTER_2"/>
    <property type="match status" value="1"/>
</dbReference>
<reference evidence="7" key="1">
    <citation type="submission" date="2021-01" db="EMBL/GenBank/DDBJ databases">
        <title>Modified the classification status of verrucomicrobia.</title>
        <authorList>
            <person name="Feng X."/>
        </authorList>
    </citation>
    <scope>NUCLEOTIDE SEQUENCE</scope>
    <source>
        <strain evidence="7">JCM 18052</strain>
    </source>
</reference>
<dbReference type="InterPro" id="IPR003593">
    <property type="entry name" value="AAA+_ATPase"/>
</dbReference>
<dbReference type="GO" id="GO:0016887">
    <property type="term" value="F:ATP hydrolysis activity"/>
    <property type="evidence" value="ECO:0007669"/>
    <property type="project" value="InterPro"/>
</dbReference>
<organism evidence="7 8">
    <name type="scientific">Luteolibacter yonseiensis</name>
    <dbReference type="NCBI Taxonomy" id="1144680"/>
    <lineage>
        <taxon>Bacteria</taxon>
        <taxon>Pseudomonadati</taxon>
        <taxon>Verrucomicrobiota</taxon>
        <taxon>Verrucomicrobiia</taxon>
        <taxon>Verrucomicrobiales</taxon>
        <taxon>Verrucomicrobiaceae</taxon>
        <taxon>Luteolibacter</taxon>
    </lineage>
</organism>
<dbReference type="EMBL" id="JAENIK010000008">
    <property type="protein sequence ID" value="MBK1815378.1"/>
    <property type="molecule type" value="Genomic_DNA"/>
</dbReference>
<evidence type="ECO:0000256" key="5">
    <source>
        <dbReference type="ARBA" id="ARBA00022840"/>
    </source>
</evidence>
<accession>A0A934V9P7</accession>
<evidence type="ECO:0000313" key="7">
    <source>
        <dbReference type="EMBL" id="MBK1815378.1"/>
    </source>
</evidence>
<dbReference type="Pfam" id="PF00005">
    <property type="entry name" value="ABC_tran"/>
    <property type="match status" value="1"/>
</dbReference>
<feature type="domain" description="ABC transporter" evidence="6">
    <location>
        <begin position="8"/>
        <end position="237"/>
    </location>
</feature>
<name>A0A934V9P7_9BACT</name>
<evidence type="ECO:0000256" key="2">
    <source>
        <dbReference type="ARBA" id="ARBA00022448"/>
    </source>
</evidence>
<evidence type="ECO:0000259" key="6">
    <source>
        <dbReference type="PROSITE" id="PS50893"/>
    </source>
</evidence>
<dbReference type="InterPro" id="IPR050763">
    <property type="entry name" value="ABC_transporter_ATP-binding"/>
</dbReference>
<dbReference type="AlphaFoldDB" id="A0A934V9P7"/>
<dbReference type="Gene3D" id="3.40.50.300">
    <property type="entry name" value="P-loop containing nucleotide triphosphate hydrolases"/>
    <property type="match status" value="1"/>
</dbReference>
<evidence type="ECO:0000256" key="4">
    <source>
        <dbReference type="ARBA" id="ARBA00022741"/>
    </source>
</evidence>
<dbReference type="GO" id="GO:0005524">
    <property type="term" value="F:ATP binding"/>
    <property type="evidence" value="ECO:0007669"/>
    <property type="project" value="UniProtKB-KW"/>
</dbReference>
<comment type="caution">
    <text evidence="7">The sequence shown here is derived from an EMBL/GenBank/DDBJ whole genome shotgun (WGS) entry which is preliminary data.</text>
</comment>
<keyword evidence="2" id="KW-0813">Transport</keyword>
<dbReference type="PANTHER" id="PTHR42711">
    <property type="entry name" value="ABC TRANSPORTER ATP-BINDING PROTEIN"/>
    <property type="match status" value="1"/>
</dbReference>
<evidence type="ECO:0000256" key="3">
    <source>
        <dbReference type="ARBA" id="ARBA00022458"/>
    </source>
</evidence>
<dbReference type="InterPro" id="IPR017871">
    <property type="entry name" value="ABC_transporter-like_CS"/>
</dbReference>
<dbReference type="SMART" id="SM00382">
    <property type="entry name" value="AAA"/>
    <property type="match status" value="1"/>
</dbReference>
<dbReference type="Proteomes" id="UP000600139">
    <property type="component" value="Unassembled WGS sequence"/>
</dbReference>
<dbReference type="PROSITE" id="PS00211">
    <property type="entry name" value="ABC_TRANSPORTER_1"/>
    <property type="match status" value="1"/>
</dbReference>
<keyword evidence="4" id="KW-0547">Nucleotide-binding</keyword>
<dbReference type="RefSeq" id="WP_200350339.1">
    <property type="nucleotide sequence ID" value="NZ_BAABHZ010000012.1"/>
</dbReference>
<keyword evidence="8" id="KW-1185">Reference proteome</keyword>
<dbReference type="InterPro" id="IPR003439">
    <property type="entry name" value="ABC_transporter-like_ATP-bd"/>
</dbReference>
<dbReference type="SUPFAM" id="SSF52540">
    <property type="entry name" value="P-loop containing nucleoside triphosphate hydrolases"/>
    <property type="match status" value="1"/>
</dbReference>
<gene>
    <name evidence="7" type="ORF">JIN84_07120</name>
</gene>
<sequence length="250" mass="27481">MPDATPILEADRLAKSFGTSTALDGLSFSLAEGESLGLLGVNGAGKTTAMNLLLGLTTPTSGSIRVFGLDLWKHRIEILRQVNFSSAYTALPSNLLVWQNLNVFAKLYGIPKPKQRIEELLELLDITHLRKSVTGTLSAGESTRVNLAKALLNKPRLLLLDEPTASLDPDIADRVRKLLRKLQHENNLSILYTSHNMRDIHEVCDRLIFLHGGKVLAEGTPDHIAEKFNRSSLEDLFIGVARGEVEAIVK</sequence>
<protein>
    <submittedName>
        <fullName evidence="7">ABC transporter ATP-binding protein</fullName>
    </submittedName>
</protein>
<keyword evidence="5 7" id="KW-0067">ATP-binding</keyword>
<evidence type="ECO:0000313" key="8">
    <source>
        <dbReference type="Proteomes" id="UP000600139"/>
    </source>
</evidence>